<protein>
    <submittedName>
        <fullName evidence="2">Uncharacterized protein</fullName>
    </submittedName>
</protein>
<organism evidence="2 3">
    <name type="scientific">Portunus trituberculatus</name>
    <name type="common">Swimming crab</name>
    <name type="synonym">Neptunus trituberculatus</name>
    <dbReference type="NCBI Taxonomy" id="210409"/>
    <lineage>
        <taxon>Eukaryota</taxon>
        <taxon>Metazoa</taxon>
        <taxon>Ecdysozoa</taxon>
        <taxon>Arthropoda</taxon>
        <taxon>Crustacea</taxon>
        <taxon>Multicrustacea</taxon>
        <taxon>Malacostraca</taxon>
        <taxon>Eumalacostraca</taxon>
        <taxon>Eucarida</taxon>
        <taxon>Decapoda</taxon>
        <taxon>Pleocyemata</taxon>
        <taxon>Brachyura</taxon>
        <taxon>Eubrachyura</taxon>
        <taxon>Portunoidea</taxon>
        <taxon>Portunidae</taxon>
        <taxon>Portuninae</taxon>
        <taxon>Portunus</taxon>
    </lineage>
</organism>
<gene>
    <name evidence="2" type="ORF">E2C01_092908</name>
</gene>
<comment type="caution">
    <text evidence="2">The sequence shown here is derived from an EMBL/GenBank/DDBJ whole genome shotgun (WGS) entry which is preliminary data.</text>
</comment>
<evidence type="ECO:0000313" key="3">
    <source>
        <dbReference type="Proteomes" id="UP000324222"/>
    </source>
</evidence>
<proteinExistence type="predicted"/>
<dbReference type="AlphaFoldDB" id="A0A5B7JX72"/>
<feature type="compositionally biased region" description="Pro residues" evidence="1">
    <location>
        <begin position="84"/>
        <end position="96"/>
    </location>
</feature>
<evidence type="ECO:0000256" key="1">
    <source>
        <dbReference type="SAM" id="MobiDB-lite"/>
    </source>
</evidence>
<keyword evidence="3" id="KW-1185">Reference proteome</keyword>
<name>A0A5B7JX72_PORTR</name>
<feature type="compositionally biased region" description="Polar residues" evidence="1">
    <location>
        <begin position="97"/>
        <end position="130"/>
    </location>
</feature>
<dbReference type="EMBL" id="VSRR010110606">
    <property type="protein sequence ID" value="MPC97588.1"/>
    <property type="molecule type" value="Genomic_DNA"/>
</dbReference>
<dbReference type="Proteomes" id="UP000324222">
    <property type="component" value="Unassembled WGS sequence"/>
</dbReference>
<sequence>MQNLTDTIATTITTETTTTITTETTNTTTITTNTTIQITFTTTLPNNKPEQNAIRQTNIPNTQATLVRNSLLLPSLPVQHHPVFTPPLLLPLPTPQPNQSRCRTTSASRDSGTVHPTPSLPSSNAPQSDISDTKHQ</sequence>
<accession>A0A5B7JX72</accession>
<feature type="region of interest" description="Disordered" evidence="1">
    <location>
        <begin position="80"/>
        <end position="136"/>
    </location>
</feature>
<evidence type="ECO:0000313" key="2">
    <source>
        <dbReference type="EMBL" id="MPC97588.1"/>
    </source>
</evidence>
<reference evidence="2 3" key="1">
    <citation type="submission" date="2019-05" db="EMBL/GenBank/DDBJ databases">
        <title>Another draft genome of Portunus trituberculatus and its Hox gene families provides insights of decapod evolution.</title>
        <authorList>
            <person name="Jeong J.-H."/>
            <person name="Song I."/>
            <person name="Kim S."/>
            <person name="Choi T."/>
            <person name="Kim D."/>
            <person name="Ryu S."/>
            <person name="Kim W."/>
        </authorList>
    </citation>
    <scope>NUCLEOTIDE SEQUENCE [LARGE SCALE GENOMIC DNA]</scope>
    <source>
        <tissue evidence="2">Muscle</tissue>
    </source>
</reference>